<gene>
    <name evidence="7" type="ORF">A2U01_0000870</name>
</gene>
<feature type="domain" description="R13L1/DRL21-like LRR repeat region" evidence="6">
    <location>
        <begin position="395"/>
        <end position="519"/>
    </location>
</feature>
<evidence type="ECO:0000313" key="8">
    <source>
        <dbReference type="Proteomes" id="UP000265520"/>
    </source>
</evidence>
<dbReference type="InterPro" id="IPR036388">
    <property type="entry name" value="WH-like_DNA-bd_sf"/>
</dbReference>
<dbReference type="InterPro" id="IPR042197">
    <property type="entry name" value="Apaf_helical"/>
</dbReference>
<evidence type="ECO:0000259" key="6">
    <source>
        <dbReference type="Pfam" id="PF25019"/>
    </source>
</evidence>
<dbReference type="InterPro" id="IPR058922">
    <property type="entry name" value="WHD_DRP"/>
</dbReference>
<dbReference type="Pfam" id="PF00931">
    <property type="entry name" value="NB-ARC"/>
    <property type="match status" value="1"/>
</dbReference>
<dbReference type="PANTHER" id="PTHR36766">
    <property type="entry name" value="PLANT BROAD-SPECTRUM MILDEW RESISTANCE PROTEIN RPW8"/>
    <property type="match status" value="1"/>
</dbReference>
<dbReference type="InterPro" id="IPR002182">
    <property type="entry name" value="NB-ARC"/>
</dbReference>
<evidence type="ECO:0000259" key="4">
    <source>
        <dbReference type="Pfam" id="PF00931"/>
    </source>
</evidence>
<keyword evidence="8" id="KW-1185">Reference proteome</keyword>
<dbReference type="Proteomes" id="UP000265520">
    <property type="component" value="Unassembled WGS sequence"/>
</dbReference>
<dbReference type="GO" id="GO:0006952">
    <property type="term" value="P:defense response"/>
    <property type="evidence" value="ECO:0007669"/>
    <property type="project" value="UniProtKB-KW"/>
</dbReference>
<accession>A0A392LZE6</accession>
<dbReference type="InterPro" id="IPR032675">
    <property type="entry name" value="LRR_dom_sf"/>
</dbReference>
<dbReference type="GO" id="GO:0043531">
    <property type="term" value="F:ADP binding"/>
    <property type="evidence" value="ECO:0007669"/>
    <property type="project" value="InterPro"/>
</dbReference>
<reference evidence="7 8" key="1">
    <citation type="journal article" date="2018" name="Front. Plant Sci.">
        <title>Red Clover (Trifolium pratense) and Zigzag Clover (T. medium) - A Picture of Genomic Similarities and Differences.</title>
        <authorList>
            <person name="Dluhosova J."/>
            <person name="Istvanek J."/>
            <person name="Nedelnik J."/>
            <person name="Repkova J."/>
        </authorList>
    </citation>
    <scope>NUCLEOTIDE SEQUENCE [LARGE SCALE GENOMIC DNA]</scope>
    <source>
        <strain evidence="8">cv. 10/8</strain>
        <tissue evidence="7">Leaf</tissue>
    </source>
</reference>
<evidence type="ECO:0000313" key="7">
    <source>
        <dbReference type="EMBL" id="MCH80108.1"/>
    </source>
</evidence>
<dbReference type="Pfam" id="PF23559">
    <property type="entry name" value="WHD_DRP"/>
    <property type="match status" value="1"/>
</dbReference>
<feature type="domain" description="Disease resistance protein winged helix" evidence="5">
    <location>
        <begin position="149"/>
        <end position="220"/>
    </location>
</feature>
<comment type="caution">
    <text evidence="7">The sequence shown here is derived from an EMBL/GenBank/DDBJ whole genome shotgun (WGS) entry which is preliminary data.</text>
</comment>
<proteinExistence type="predicted"/>
<evidence type="ECO:0000256" key="3">
    <source>
        <dbReference type="ARBA" id="ARBA00022821"/>
    </source>
</evidence>
<sequence>MEFGLNQEKWNKLKSVLLCGSKGSSILVSTRDKDVAALMGTCQAHQLSCLSEHECWLLFKHYAFGYDKEQQTELVTIGKEIVKKCGGLPLAAQALGGLMRSRNGEKEWLEIKNSSLWSLPNENSILPALRLSYFHLTPTLKQCFTFCAMFPKDTEIMKEDLIHLWVANGFLSSRVNLEIEDVGNMVWNELCQKSFFQDIKTVNDSGDISFKLHDLVHDLAQSIIGSECLILENTNITDLSRSTHHIGLVSATPSLFGELAFTRVESLRTLFQIGFDTTRFSDCFPTSTRVLRTNSSNLSSLTSLIHLRYLELFDLHDIKTIPDSIYSLRNLEILKLKHFSKLRCLPEHLTCLQNLRHLVIQNCDALSRVFPNIGKLSSLRTLSKYIVRLDIGYSLAELHDLKLGGDLSIRCLENVGSLSEAREANLMDKKELQEICLSWKNSGKNKTPAISPEEVLEVLQPHSNLKILKIHGYDGLWLPSWLQIQSSLVVLRLSHCKNCVRLPSLGRLPSLKKLQLWHMDSVRYVDDEESNDGMEVRSFPSLEELLLGNLPNLEQLLKVETGEIFLRLSKLAIVGCPKLGLPCLPSFKELIVDGCNNELLGSISSFYGLTTLELYRGEGVTSFPKGMLRNLTCLRTLEISDFPKVKALPNEPFNLALEHLGIHHCCELESLPEQMWEGLQSLRTLEIAFCEGLRCLPEGIRHLTSLEVLTVYGCPTVEERCKEGIGEDWYKIEHVPKLSIN</sequence>
<dbReference type="SUPFAM" id="SSF52058">
    <property type="entry name" value="L domain-like"/>
    <property type="match status" value="1"/>
</dbReference>
<dbReference type="Gene3D" id="1.10.10.10">
    <property type="entry name" value="Winged helix-like DNA-binding domain superfamily/Winged helix DNA-binding domain"/>
    <property type="match status" value="1"/>
</dbReference>
<dbReference type="FunFam" id="1.10.10.10:FF:000322">
    <property type="entry name" value="Probable disease resistance protein At1g63360"/>
    <property type="match status" value="1"/>
</dbReference>
<dbReference type="Gene3D" id="3.80.10.10">
    <property type="entry name" value="Ribonuclease Inhibitor"/>
    <property type="match status" value="3"/>
</dbReference>
<organism evidence="7 8">
    <name type="scientific">Trifolium medium</name>
    <dbReference type="NCBI Taxonomy" id="97028"/>
    <lineage>
        <taxon>Eukaryota</taxon>
        <taxon>Viridiplantae</taxon>
        <taxon>Streptophyta</taxon>
        <taxon>Embryophyta</taxon>
        <taxon>Tracheophyta</taxon>
        <taxon>Spermatophyta</taxon>
        <taxon>Magnoliopsida</taxon>
        <taxon>eudicotyledons</taxon>
        <taxon>Gunneridae</taxon>
        <taxon>Pentapetalae</taxon>
        <taxon>rosids</taxon>
        <taxon>fabids</taxon>
        <taxon>Fabales</taxon>
        <taxon>Fabaceae</taxon>
        <taxon>Papilionoideae</taxon>
        <taxon>50 kb inversion clade</taxon>
        <taxon>NPAAA clade</taxon>
        <taxon>Hologalegina</taxon>
        <taxon>IRL clade</taxon>
        <taxon>Trifolieae</taxon>
        <taxon>Trifolium</taxon>
    </lineage>
</organism>
<dbReference type="Gene3D" id="1.10.8.430">
    <property type="entry name" value="Helical domain of apoptotic protease-activating factors"/>
    <property type="match status" value="1"/>
</dbReference>
<evidence type="ECO:0000259" key="5">
    <source>
        <dbReference type="Pfam" id="PF23559"/>
    </source>
</evidence>
<keyword evidence="3" id="KW-0611">Plant defense</keyword>
<dbReference type="PANTHER" id="PTHR36766:SF42">
    <property type="entry name" value="NB-ARC DOMAIN DISEASE RESISTANCE PROTEIN"/>
    <property type="match status" value="1"/>
</dbReference>
<name>A0A392LZE6_9FABA</name>
<dbReference type="Pfam" id="PF25019">
    <property type="entry name" value="LRR_R13L1-DRL21"/>
    <property type="match status" value="1"/>
</dbReference>
<dbReference type="InterPro" id="IPR027417">
    <property type="entry name" value="P-loop_NTPase"/>
</dbReference>
<dbReference type="AlphaFoldDB" id="A0A392LZE6"/>
<evidence type="ECO:0000256" key="2">
    <source>
        <dbReference type="ARBA" id="ARBA00022737"/>
    </source>
</evidence>
<feature type="domain" description="NB-ARC" evidence="4">
    <location>
        <begin position="7"/>
        <end position="65"/>
    </location>
</feature>
<protein>
    <submittedName>
        <fullName evidence="7">NBS-LRR resistance protein</fullName>
    </submittedName>
</protein>
<dbReference type="EMBL" id="LXQA010000695">
    <property type="protein sequence ID" value="MCH80108.1"/>
    <property type="molecule type" value="Genomic_DNA"/>
</dbReference>
<keyword evidence="1" id="KW-0433">Leucine-rich repeat</keyword>
<keyword evidence="2" id="KW-0677">Repeat</keyword>
<evidence type="ECO:0000256" key="1">
    <source>
        <dbReference type="ARBA" id="ARBA00022614"/>
    </source>
</evidence>
<dbReference type="SUPFAM" id="SSF52540">
    <property type="entry name" value="P-loop containing nucleoside triphosphate hydrolases"/>
    <property type="match status" value="1"/>
</dbReference>
<dbReference type="InterPro" id="IPR056789">
    <property type="entry name" value="LRR_R13L1-DRL21"/>
</dbReference>